<sequence length="338" mass="37938">MLRQKWRAFAAMLALLGGMLVSASSAAVAQDNSSRIKVSVTSLPEVSAPDCHYVTRTQWCETRRFVGSVYLNGKKVGEIYQTLIQRIIFDVKSLKFTERVSLRTDNVIGKHAQGVRAYMSVGCGKWCNVVNNLPKNVLVKKGTIYRGKASYSIKVAPKVIRYLRNSYSLRFTKPGYKPAVVPWKGEPYRCDDRFGKRQRPGCVHHRTFPVITTFKDLKFIAPGIRRIQQKGPKHYGRRRDGLPLHYMASKTRAENHRTAVCRGQKPPAKLPSGWPTGQPPSCDEYPLAHTLEGGTNLPAAERGITWVPLSENHAQGGRFNAFLVKNRVLDGDAFWVAV</sequence>
<evidence type="ECO:0000256" key="1">
    <source>
        <dbReference type="SAM" id="SignalP"/>
    </source>
</evidence>
<dbReference type="AlphaFoldDB" id="A0A3D9T6K8"/>
<evidence type="ECO:0000313" key="4">
    <source>
        <dbReference type="Proteomes" id="UP000256661"/>
    </source>
</evidence>
<dbReference type="RefSeq" id="WP_170177815.1">
    <property type="nucleotide sequence ID" value="NZ_QTTT01000001.1"/>
</dbReference>
<feature type="chain" id="PRO_5038378101" evidence="1">
    <location>
        <begin position="30"/>
        <end position="338"/>
    </location>
</feature>
<proteinExistence type="predicted"/>
<keyword evidence="4" id="KW-1185">Reference proteome</keyword>
<protein>
    <submittedName>
        <fullName evidence="3">Deoxyribonuclease NucA/NucB</fullName>
    </submittedName>
</protein>
<dbReference type="InterPro" id="IPR029476">
    <property type="entry name" value="DNase_NucA_NucB"/>
</dbReference>
<dbReference type="Pfam" id="PF14040">
    <property type="entry name" value="DNase_NucA_NucB"/>
    <property type="match status" value="1"/>
</dbReference>
<evidence type="ECO:0000259" key="2">
    <source>
        <dbReference type="Pfam" id="PF14040"/>
    </source>
</evidence>
<organism evidence="3 4">
    <name type="scientific">Thermomonospora umbrina</name>
    <dbReference type="NCBI Taxonomy" id="111806"/>
    <lineage>
        <taxon>Bacteria</taxon>
        <taxon>Bacillati</taxon>
        <taxon>Actinomycetota</taxon>
        <taxon>Actinomycetes</taxon>
        <taxon>Streptosporangiales</taxon>
        <taxon>Thermomonosporaceae</taxon>
        <taxon>Thermomonospora</taxon>
    </lineage>
</organism>
<dbReference type="Proteomes" id="UP000256661">
    <property type="component" value="Unassembled WGS sequence"/>
</dbReference>
<name>A0A3D9T6K8_9ACTN</name>
<evidence type="ECO:0000313" key="3">
    <source>
        <dbReference type="EMBL" id="REF00295.1"/>
    </source>
</evidence>
<gene>
    <name evidence="3" type="ORF">DFJ69_5826</name>
</gene>
<feature type="domain" description="Deoxyribonuclease NucA/NucB" evidence="2">
    <location>
        <begin position="243"/>
        <end position="336"/>
    </location>
</feature>
<comment type="caution">
    <text evidence="3">The sequence shown here is derived from an EMBL/GenBank/DDBJ whole genome shotgun (WGS) entry which is preliminary data.</text>
</comment>
<keyword evidence="1" id="KW-0732">Signal</keyword>
<feature type="signal peptide" evidence="1">
    <location>
        <begin position="1"/>
        <end position="29"/>
    </location>
</feature>
<reference evidence="3 4" key="1">
    <citation type="submission" date="2018-08" db="EMBL/GenBank/DDBJ databases">
        <title>Sequencing the genomes of 1000 actinobacteria strains.</title>
        <authorList>
            <person name="Klenk H.-P."/>
        </authorList>
    </citation>
    <scope>NUCLEOTIDE SEQUENCE [LARGE SCALE GENOMIC DNA]</scope>
    <source>
        <strain evidence="3 4">DSM 43927</strain>
    </source>
</reference>
<dbReference type="EMBL" id="QTTT01000001">
    <property type="protein sequence ID" value="REF00295.1"/>
    <property type="molecule type" value="Genomic_DNA"/>
</dbReference>
<accession>A0A3D9T6K8</accession>